<gene>
    <name evidence="1" type="ORF">CLV73_1461</name>
</gene>
<evidence type="ECO:0000313" key="1">
    <source>
        <dbReference type="EMBL" id="PJJ67448.1"/>
    </source>
</evidence>
<reference evidence="1 2" key="1">
    <citation type="submission" date="2017-11" db="EMBL/GenBank/DDBJ databases">
        <title>Genomic Encyclopedia of Archaeal and Bacterial Type Strains, Phase II (KMG-II): From Individual Species to Whole Genera.</title>
        <authorList>
            <person name="Goeker M."/>
        </authorList>
    </citation>
    <scope>NUCLEOTIDE SEQUENCE [LARGE SCALE GENOMIC DNA]</scope>
    <source>
        <strain evidence="1 2">DSM 27617</strain>
    </source>
</reference>
<dbReference type="RefSeq" id="WP_100376159.1">
    <property type="nucleotide sequence ID" value="NZ_PGFD01000001.1"/>
</dbReference>
<dbReference type="EMBL" id="PGFD01000001">
    <property type="protein sequence ID" value="PJJ67448.1"/>
    <property type="molecule type" value="Genomic_DNA"/>
</dbReference>
<organism evidence="1 2">
    <name type="scientific">Chryseobacterium geocarposphaerae</name>
    <dbReference type="NCBI Taxonomy" id="1416776"/>
    <lineage>
        <taxon>Bacteria</taxon>
        <taxon>Pseudomonadati</taxon>
        <taxon>Bacteroidota</taxon>
        <taxon>Flavobacteriia</taxon>
        <taxon>Flavobacteriales</taxon>
        <taxon>Weeksellaceae</taxon>
        <taxon>Chryseobacterium group</taxon>
        <taxon>Chryseobacterium</taxon>
    </lineage>
</organism>
<name>A0A2M9C9C7_9FLAO</name>
<accession>A0A2M9C9C7</accession>
<sequence>MEEINKLTEREELKTYFETGKYPTQIQFAELIDSLRHKADALSYRDIVNIANRLEALDSGYIEYSVIDVGDQKFSIVMSSEGAEDLVIELKNTSNGSEKLKIFGKVPFIFKTKEFPAEGLGINEYYHFTCSVDFLPFERLFGNNLPTIPDGLEFGTYNGVGFMCGINKYPMDQQINIVNTSIKFVNKTEEAIQYRAQAGIWTDIYRGRDIVTDHYDMWDNLYFYYKADLQKIDRNIECRVYNADNDQLLITASLLAGQDNKEVWGNGEAKQIRNIRIECDYQ</sequence>
<comment type="caution">
    <text evidence="1">The sequence shown here is derived from an EMBL/GenBank/DDBJ whole genome shotgun (WGS) entry which is preliminary data.</text>
</comment>
<dbReference type="AlphaFoldDB" id="A0A2M9C9C7"/>
<dbReference type="Proteomes" id="UP000228740">
    <property type="component" value="Unassembled WGS sequence"/>
</dbReference>
<protein>
    <submittedName>
        <fullName evidence="1">Uncharacterized protein</fullName>
    </submittedName>
</protein>
<keyword evidence="2" id="KW-1185">Reference proteome</keyword>
<proteinExistence type="predicted"/>
<evidence type="ECO:0000313" key="2">
    <source>
        <dbReference type="Proteomes" id="UP000228740"/>
    </source>
</evidence>
<dbReference type="OrthoDB" id="1242818at2"/>